<evidence type="ECO:0000313" key="3">
    <source>
        <dbReference type="EMBL" id="TXD72495.1"/>
    </source>
</evidence>
<keyword evidence="1" id="KW-0472">Membrane</keyword>
<evidence type="ECO:0000313" key="4">
    <source>
        <dbReference type="Proteomes" id="UP000321497"/>
    </source>
</evidence>
<dbReference type="GO" id="GO:0016747">
    <property type="term" value="F:acyltransferase activity, transferring groups other than amino-acyl groups"/>
    <property type="evidence" value="ECO:0007669"/>
    <property type="project" value="InterPro"/>
</dbReference>
<accession>A0A5C6YY00</accession>
<dbReference type="Pfam" id="PF01757">
    <property type="entry name" value="Acyl_transf_3"/>
    <property type="match status" value="1"/>
</dbReference>
<keyword evidence="3" id="KW-0808">Transferase</keyword>
<organism evidence="3 4">
    <name type="scientific">Aequorivita antarctica</name>
    <dbReference type="NCBI Taxonomy" id="153266"/>
    <lineage>
        <taxon>Bacteria</taxon>
        <taxon>Pseudomonadati</taxon>
        <taxon>Bacteroidota</taxon>
        <taxon>Flavobacteriia</taxon>
        <taxon>Flavobacteriales</taxon>
        <taxon>Flavobacteriaceae</taxon>
        <taxon>Aequorivita</taxon>
    </lineage>
</organism>
<feature type="transmembrane region" description="Helical" evidence="1">
    <location>
        <begin position="301"/>
        <end position="321"/>
    </location>
</feature>
<keyword evidence="4" id="KW-1185">Reference proteome</keyword>
<feature type="transmembrane region" description="Helical" evidence="1">
    <location>
        <begin position="203"/>
        <end position="221"/>
    </location>
</feature>
<dbReference type="GO" id="GO:0016020">
    <property type="term" value="C:membrane"/>
    <property type="evidence" value="ECO:0007669"/>
    <property type="project" value="TreeGrafter"/>
</dbReference>
<feature type="transmembrane region" description="Helical" evidence="1">
    <location>
        <begin position="69"/>
        <end position="87"/>
    </location>
</feature>
<feature type="transmembrane region" description="Helical" evidence="1">
    <location>
        <begin position="233"/>
        <end position="250"/>
    </location>
</feature>
<proteinExistence type="predicted"/>
<dbReference type="GO" id="GO:0009103">
    <property type="term" value="P:lipopolysaccharide biosynthetic process"/>
    <property type="evidence" value="ECO:0007669"/>
    <property type="project" value="TreeGrafter"/>
</dbReference>
<dbReference type="InterPro" id="IPR050879">
    <property type="entry name" value="Acyltransferase_3"/>
</dbReference>
<dbReference type="PANTHER" id="PTHR23028">
    <property type="entry name" value="ACETYLTRANSFERASE"/>
    <property type="match status" value="1"/>
</dbReference>
<feature type="domain" description="Acyltransferase 3" evidence="2">
    <location>
        <begin position="4"/>
        <end position="317"/>
    </location>
</feature>
<evidence type="ECO:0000259" key="2">
    <source>
        <dbReference type="Pfam" id="PF01757"/>
    </source>
</evidence>
<feature type="transmembrane region" description="Helical" evidence="1">
    <location>
        <begin position="152"/>
        <end position="169"/>
    </location>
</feature>
<keyword evidence="1" id="KW-1133">Transmembrane helix</keyword>
<dbReference type="AlphaFoldDB" id="A0A5C6YY00"/>
<dbReference type="EMBL" id="VORT01000008">
    <property type="protein sequence ID" value="TXD72495.1"/>
    <property type="molecule type" value="Genomic_DNA"/>
</dbReference>
<dbReference type="RefSeq" id="WP_146848128.1">
    <property type="nucleotide sequence ID" value="NZ_VORT01000008.1"/>
</dbReference>
<gene>
    <name evidence="3" type="ORF">ESU54_11825</name>
</gene>
<dbReference type="Proteomes" id="UP000321497">
    <property type="component" value="Unassembled WGS sequence"/>
</dbReference>
<keyword evidence="1" id="KW-0812">Transmembrane</keyword>
<dbReference type="PANTHER" id="PTHR23028:SF53">
    <property type="entry name" value="ACYL_TRANSF_3 DOMAIN-CONTAINING PROTEIN"/>
    <property type="match status" value="1"/>
</dbReference>
<protein>
    <submittedName>
        <fullName evidence="3">Acyltransferase</fullName>
    </submittedName>
</protein>
<feature type="transmembrane region" description="Helical" evidence="1">
    <location>
        <begin position="122"/>
        <end position="140"/>
    </location>
</feature>
<keyword evidence="3" id="KW-0012">Acyltransferase</keyword>
<comment type="caution">
    <text evidence="3">The sequence shown here is derived from an EMBL/GenBank/DDBJ whole genome shotgun (WGS) entry which is preliminary data.</text>
</comment>
<name>A0A5C6YY00_9FLAO</name>
<dbReference type="InterPro" id="IPR002656">
    <property type="entry name" value="Acyl_transf_3_dom"/>
</dbReference>
<feature type="transmembrane region" description="Helical" evidence="1">
    <location>
        <begin position="31"/>
        <end position="48"/>
    </location>
</feature>
<sequence>MFGILRTLLALNVVLLHIFNVYTIGNYSVSFFFLLSGFLMTLIIQQTYGYSFKGFKIFWANRFLRLYPIYWVFAAFTIILIMLFPAISARESLIGIPNSTIEWLANITMIFPKIVPHRFNPILLPAAWALTNEILFYFLISIGISKTPKRTILWLILSIGYYIGTYLYYDLETYRYSAIFASSLPFALGASLYWLIKIKPLSNVHIGYIALLYIGFLLNAHFKSLLTPTVSEFSIYLNMLIAFFMVYMLFHLKLSKKWKKWDYYIGMYSYPIYLSHFLVAILYVALIGYGVNKSNLKLNFIALPLYIILLFIICFLVVQFIDKRIDNLKKRIKKTL</sequence>
<feature type="transmembrane region" description="Helical" evidence="1">
    <location>
        <begin position="175"/>
        <end position="196"/>
    </location>
</feature>
<feature type="transmembrane region" description="Helical" evidence="1">
    <location>
        <begin position="270"/>
        <end position="289"/>
    </location>
</feature>
<evidence type="ECO:0000256" key="1">
    <source>
        <dbReference type="SAM" id="Phobius"/>
    </source>
</evidence>
<feature type="transmembrane region" description="Helical" evidence="1">
    <location>
        <begin position="7"/>
        <end position="25"/>
    </location>
</feature>
<reference evidence="3 4" key="1">
    <citation type="submission" date="2019-08" db="EMBL/GenBank/DDBJ databases">
        <title>Genome of Aequorivita antarctica SW49 (type strain).</title>
        <authorList>
            <person name="Bowman J.P."/>
        </authorList>
    </citation>
    <scope>NUCLEOTIDE SEQUENCE [LARGE SCALE GENOMIC DNA]</scope>
    <source>
        <strain evidence="3 4">SW49</strain>
    </source>
</reference>